<evidence type="ECO:0000313" key="2">
    <source>
        <dbReference type="Proteomes" id="UP000663722"/>
    </source>
</evidence>
<organism evidence="1 2">
    <name type="scientific">Desulfonema magnum</name>
    <dbReference type="NCBI Taxonomy" id="45655"/>
    <lineage>
        <taxon>Bacteria</taxon>
        <taxon>Pseudomonadati</taxon>
        <taxon>Thermodesulfobacteriota</taxon>
        <taxon>Desulfobacteria</taxon>
        <taxon>Desulfobacterales</taxon>
        <taxon>Desulfococcaceae</taxon>
        <taxon>Desulfonema</taxon>
    </lineage>
</organism>
<name>A0A975GT22_9BACT</name>
<keyword evidence="2" id="KW-1185">Reference proteome</keyword>
<dbReference type="Proteomes" id="UP000663722">
    <property type="component" value="Chromosome"/>
</dbReference>
<protein>
    <submittedName>
        <fullName evidence="1">Uncharacterized protein</fullName>
    </submittedName>
</protein>
<dbReference type="EMBL" id="CP061800">
    <property type="protein sequence ID" value="QTA92547.1"/>
    <property type="molecule type" value="Genomic_DNA"/>
</dbReference>
<accession>A0A975GT22</accession>
<dbReference type="AlphaFoldDB" id="A0A975GT22"/>
<gene>
    <name evidence="1" type="ORF">dnm_086300</name>
</gene>
<dbReference type="KEGG" id="dmm:dnm_086300"/>
<reference evidence="1" key="1">
    <citation type="journal article" date="2021" name="Microb. Physiol.">
        <title>Proteogenomic Insights into the Physiology of Marine, Sulfate-Reducing, Filamentous Desulfonema limicola and Desulfonema magnum.</title>
        <authorList>
            <person name="Schnaars V."/>
            <person name="Wohlbrand L."/>
            <person name="Scheve S."/>
            <person name="Hinrichs C."/>
            <person name="Reinhardt R."/>
            <person name="Rabus R."/>
        </authorList>
    </citation>
    <scope>NUCLEOTIDE SEQUENCE</scope>
    <source>
        <strain evidence="1">4be13</strain>
    </source>
</reference>
<proteinExistence type="predicted"/>
<sequence>MPEQTANLFRMTQPATAQNQVNYICHRGAKARSLFVFSSCLCVFAAKAAGRIT</sequence>
<evidence type="ECO:0000313" key="1">
    <source>
        <dbReference type="EMBL" id="QTA92547.1"/>
    </source>
</evidence>